<dbReference type="EMBL" id="JAWDGP010003966">
    <property type="protein sequence ID" value="KAK3769122.1"/>
    <property type="molecule type" value="Genomic_DNA"/>
</dbReference>
<accession>A0AAE0ZIQ7</accession>
<dbReference type="AlphaFoldDB" id="A0AAE0ZIQ7"/>
<proteinExistence type="predicted"/>
<evidence type="ECO:0000313" key="2">
    <source>
        <dbReference type="Proteomes" id="UP001283361"/>
    </source>
</evidence>
<comment type="caution">
    <text evidence="1">The sequence shown here is derived from an EMBL/GenBank/DDBJ whole genome shotgun (WGS) entry which is preliminary data.</text>
</comment>
<keyword evidence="2" id="KW-1185">Reference proteome</keyword>
<dbReference type="Proteomes" id="UP001283361">
    <property type="component" value="Unassembled WGS sequence"/>
</dbReference>
<gene>
    <name evidence="1" type="ORF">RRG08_063058</name>
</gene>
<name>A0AAE0ZIQ7_9GAST</name>
<reference evidence="1" key="1">
    <citation type="journal article" date="2023" name="G3 (Bethesda)">
        <title>A reference genome for the long-term kleptoplast-retaining sea slug Elysia crispata morphotype clarki.</title>
        <authorList>
            <person name="Eastman K.E."/>
            <person name="Pendleton A.L."/>
            <person name="Shaikh M.A."/>
            <person name="Suttiyut T."/>
            <person name="Ogas R."/>
            <person name="Tomko P."/>
            <person name="Gavelis G."/>
            <person name="Widhalm J.R."/>
            <person name="Wisecaver J.H."/>
        </authorList>
    </citation>
    <scope>NUCLEOTIDE SEQUENCE</scope>
    <source>
        <strain evidence="1">ECLA1</strain>
    </source>
</reference>
<evidence type="ECO:0000313" key="1">
    <source>
        <dbReference type="EMBL" id="KAK3769122.1"/>
    </source>
</evidence>
<organism evidence="1 2">
    <name type="scientific">Elysia crispata</name>
    <name type="common">lettuce slug</name>
    <dbReference type="NCBI Taxonomy" id="231223"/>
    <lineage>
        <taxon>Eukaryota</taxon>
        <taxon>Metazoa</taxon>
        <taxon>Spiralia</taxon>
        <taxon>Lophotrochozoa</taxon>
        <taxon>Mollusca</taxon>
        <taxon>Gastropoda</taxon>
        <taxon>Heterobranchia</taxon>
        <taxon>Euthyneura</taxon>
        <taxon>Panpulmonata</taxon>
        <taxon>Sacoglossa</taxon>
        <taxon>Placobranchoidea</taxon>
        <taxon>Plakobranchidae</taxon>
        <taxon>Elysia</taxon>
    </lineage>
</organism>
<protein>
    <submittedName>
        <fullName evidence="1">Uncharacterized protein</fullName>
    </submittedName>
</protein>
<sequence>MRSAWQHGGLDWPWISRNKAGWNNMRVVHPPPPKPAIPPPLFIRPSYLTHPYFLPFHPLPPQPITETTFYSPPFIWESWGKRPSAMDTVGSGGARDTCLSILTPEIVTSKAMDVSVYTCRILWALKTKPQQPEAATTTTPPAKKISIPELYVHCCPVTGALQILQDRRSSHCHRHNLARMLRCQSYCFAWEFSQAPTTLCAAGKTKI</sequence>